<evidence type="ECO:0000256" key="7">
    <source>
        <dbReference type="SAM" id="SignalP"/>
    </source>
</evidence>
<evidence type="ECO:0000313" key="9">
    <source>
        <dbReference type="Proteomes" id="UP001314170"/>
    </source>
</evidence>
<accession>A0AAV1RWP8</accession>
<dbReference type="InterPro" id="IPR017989">
    <property type="entry name" value="Ribosome_inactivat_1/2"/>
</dbReference>
<keyword evidence="9" id="KW-1185">Reference proteome</keyword>
<dbReference type="InterPro" id="IPR036041">
    <property type="entry name" value="Ribosome-inact_prot_sf"/>
</dbReference>
<protein>
    <recommendedName>
        <fullName evidence="6">rRNA N-glycosylase</fullName>
        <ecNumber evidence="6">3.2.2.22</ecNumber>
    </recommendedName>
</protein>
<dbReference type="InterPro" id="IPR017988">
    <property type="entry name" value="Ribosome_inactivat_prot_CS"/>
</dbReference>
<sequence>MAALWILFCLIFIPQWGVCSSTLEKANVPVSYKTLNFNLETASKSSYTTFVSSLRDKLKGTKEYYGIPMLPEPSKAKDPEQRFLLVGLNVTKEKSITLALDVNNVYVVGYLDAYQDRYRAHVFSDASEVAKDSLWKDAKERLLIKYPSSYGGIEGKDNPRQKVELGIEKLKYAILSVFGKQQIKENLEAKLLLLSVQMVSEATRFKYIEKMILNSIERKGTYKSFFPNPLVISLENGWQDLSKGVRNSNKGVISPAVQLIDPNNKPFKVDKVQAVAPYLSLMNYEVKKPIVSDQPSQNKEIAIDTII</sequence>
<keyword evidence="4 6" id="KW-0611">Plant defense</keyword>
<organism evidence="8 9">
    <name type="scientific">Dovyalis caffra</name>
    <dbReference type="NCBI Taxonomy" id="77055"/>
    <lineage>
        <taxon>Eukaryota</taxon>
        <taxon>Viridiplantae</taxon>
        <taxon>Streptophyta</taxon>
        <taxon>Embryophyta</taxon>
        <taxon>Tracheophyta</taxon>
        <taxon>Spermatophyta</taxon>
        <taxon>Magnoliopsida</taxon>
        <taxon>eudicotyledons</taxon>
        <taxon>Gunneridae</taxon>
        <taxon>Pentapetalae</taxon>
        <taxon>rosids</taxon>
        <taxon>fabids</taxon>
        <taxon>Malpighiales</taxon>
        <taxon>Salicaceae</taxon>
        <taxon>Flacourtieae</taxon>
        <taxon>Dovyalis</taxon>
    </lineage>
</organism>
<comment type="catalytic activity">
    <reaction evidence="1 6">
        <text>Endohydrolysis of the N-glycosidic bond at one specific adenosine on the 28S rRNA.</text>
        <dbReference type="EC" id="3.2.2.22"/>
    </reaction>
</comment>
<evidence type="ECO:0000256" key="4">
    <source>
        <dbReference type="ARBA" id="ARBA00022821"/>
    </source>
</evidence>
<dbReference type="InterPro" id="IPR016138">
    <property type="entry name" value="Ribosome_inactivat_prot_sub1"/>
</dbReference>
<evidence type="ECO:0000256" key="3">
    <source>
        <dbReference type="ARBA" id="ARBA00022801"/>
    </source>
</evidence>
<dbReference type="PANTHER" id="PTHR33453">
    <property type="match status" value="1"/>
</dbReference>
<keyword evidence="7" id="KW-0732">Signal</keyword>
<dbReference type="AlphaFoldDB" id="A0AAV1RWP8"/>
<dbReference type="Proteomes" id="UP001314170">
    <property type="component" value="Unassembled WGS sequence"/>
</dbReference>
<dbReference type="InterPro" id="IPR001574">
    <property type="entry name" value="Ribosome_inactivat_prot"/>
</dbReference>
<dbReference type="GO" id="GO:0006952">
    <property type="term" value="P:defense response"/>
    <property type="evidence" value="ECO:0007669"/>
    <property type="project" value="UniProtKB-KW"/>
</dbReference>
<feature type="signal peptide" evidence="7">
    <location>
        <begin position="1"/>
        <end position="21"/>
    </location>
</feature>
<dbReference type="GO" id="GO:0017148">
    <property type="term" value="P:negative regulation of translation"/>
    <property type="evidence" value="ECO:0007669"/>
    <property type="project" value="UniProtKB-KW"/>
</dbReference>
<dbReference type="EMBL" id="CAWUPB010001159">
    <property type="protein sequence ID" value="CAK7340043.1"/>
    <property type="molecule type" value="Genomic_DNA"/>
</dbReference>
<dbReference type="GO" id="GO:0090729">
    <property type="term" value="F:toxin activity"/>
    <property type="evidence" value="ECO:0007669"/>
    <property type="project" value="UniProtKB-KW"/>
</dbReference>
<evidence type="ECO:0000256" key="2">
    <source>
        <dbReference type="ARBA" id="ARBA00022656"/>
    </source>
</evidence>
<dbReference type="InterPro" id="IPR016139">
    <property type="entry name" value="Ribosome_inactivat_prot_sub2"/>
</dbReference>
<dbReference type="SUPFAM" id="SSF56371">
    <property type="entry name" value="Ribosome inactivating proteins (RIP)"/>
    <property type="match status" value="1"/>
</dbReference>
<evidence type="ECO:0000256" key="6">
    <source>
        <dbReference type="RuleBase" id="RU004915"/>
    </source>
</evidence>
<comment type="similarity">
    <text evidence="6">Belongs to the ribosome-inactivating protein family.</text>
</comment>
<dbReference type="PRINTS" id="PR00396">
    <property type="entry name" value="SHIGARICIN"/>
</dbReference>
<dbReference type="PROSITE" id="PS00275">
    <property type="entry name" value="SHIGA_RICIN"/>
    <property type="match status" value="1"/>
</dbReference>
<dbReference type="Gene3D" id="4.10.470.10">
    <property type="entry name" value="Ricin (A Subunit), domain 2"/>
    <property type="match status" value="1"/>
</dbReference>
<evidence type="ECO:0000256" key="5">
    <source>
        <dbReference type="ARBA" id="ARBA00023193"/>
    </source>
</evidence>
<dbReference type="PANTHER" id="PTHR33453:SF34">
    <property type="entry name" value="RIBOSOME-INACTIVATING PROTEIN"/>
    <property type="match status" value="1"/>
</dbReference>
<dbReference type="EC" id="3.2.2.22" evidence="6"/>
<reference evidence="8 9" key="1">
    <citation type="submission" date="2024-01" db="EMBL/GenBank/DDBJ databases">
        <authorList>
            <person name="Waweru B."/>
        </authorList>
    </citation>
    <scope>NUCLEOTIDE SEQUENCE [LARGE SCALE GENOMIC DNA]</scope>
</reference>
<dbReference type="GO" id="GO:0030598">
    <property type="term" value="F:rRNA N-glycosylase activity"/>
    <property type="evidence" value="ECO:0007669"/>
    <property type="project" value="UniProtKB-EC"/>
</dbReference>
<evidence type="ECO:0000256" key="1">
    <source>
        <dbReference type="ARBA" id="ARBA00000237"/>
    </source>
</evidence>
<name>A0AAV1RWP8_9ROSI</name>
<keyword evidence="5 6" id="KW-0652">Protein synthesis inhibitor</keyword>
<gene>
    <name evidence="8" type="ORF">DCAF_LOCUS15123</name>
</gene>
<feature type="chain" id="PRO_5043841728" description="rRNA N-glycosylase" evidence="7">
    <location>
        <begin position="22"/>
        <end position="307"/>
    </location>
</feature>
<dbReference type="Pfam" id="PF00161">
    <property type="entry name" value="RIP"/>
    <property type="match status" value="1"/>
</dbReference>
<evidence type="ECO:0000313" key="8">
    <source>
        <dbReference type="EMBL" id="CAK7340043.1"/>
    </source>
</evidence>
<keyword evidence="3 6" id="KW-0378">Hydrolase</keyword>
<dbReference type="Gene3D" id="3.40.420.10">
    <property type="entry name" value="Ricin (A subunit), domain 1"/>
    <property type="match status" value="1"/>
</dbReference>
<keyword evidence="2 6" id="KW-0800">Toxin</keyword>
<comment type="caution">
    <text evidence="8">The sequence shown here is derived from an EMBL/GenBank/DDBJ whole genome shotgun (WGS) entry which is preliminary data.</text>
</comment>
<proteinExistence type="inferred from homology"/>